<dbReference type="EMBL" id="CP013195">
    <property type="protein sequence ID" value="ALO49123.1"/>
    <property type="molecule type" value="Genomic_DNA"/>
</dbReference>
<dbReference type="OrthoDB" id="1070680at2"/>
<evidence type="ECO:0000313" key="3">
    <source>
        <dbReference type="Proteomes" id="UP000056252"/>
    </source>
</evidence>
<evidence type="ECO:0000313" key="2">
    <source>
        <dbReference type="EMBL" id="ALO49123.1"/>
    </source>
</evidence>
<proteinExistence type="predicted"/>
<dbReference type="RefSeq" id="WP_007411836.1">
    <property type="nucleotide sequence ID" value="NZ_CP013195.1"/>
</dbReference>
<dbReference type="KEGG" id="peo:AS203_08510"/>
<feature type="domain" description="Large polyvalent protein-associated" evidence="1">
    <location>
        <begin position="78"/>
        <end position="157"/>
    </location>
</feature>
<accession>A0A0S2KLZ8</accession>
<keyword evidence="3" id="KW-1185">Reference proteome</keyword>
<dbReference type="Proteomes" id="UP000056252">
    <property type="component" value="Chromosome"/>
</dbReference>
<dbReference type="InterPro" id="IPR040789">
    <property type="entry name" value="LPD11"/>
</dbReference>
<name>A0A0S2KLZ8_9BACT</name>
<organism evidence="2 3">
    <name type="scientific">Hoylesella enoeca</name>
    <dbReference type="NCBI Taxonomy" id="76123"/>
    <lineage>
        <taxon>Bacteria</taxon>
        <taxon>Pseudomonadati</taxon>
        <taxon>Bacteroidota</taxon>
        <taxon>Bacteroidia</taxon>
        <taxon>Bacteroidales</taxon>
        <taxon>Prevotellaceae</taxon>
        <taxon>Hoylesella</taxon>
    </lineage>
</organism>
<gene>
    <name evidence="2" type="ORF">AS203_08510</name>
</gene>
<dbReference type="Pfam" id="PF18824">
    <property type="entry name" value="LPD11"/>
    <property type="match status" value="1"/>
</dbReference>
<dbReference type="STRING" id="76123.AS203_08510"/>
<evidence type="ECO:0000259" key="1">
    <source>
        <dbReference type="Pfam" id="PF18824"/>
    </source>
</evidence>
<protein>
    <recommendedName>
        <fullName evidence="1">Large polyvalent protein-associated domain-containing protein</fullName>
    </recommendedName>
</protein>
<sequence>MEKITLQRVGINYNGYTAYKDEKGNYYLDLSLSPQSNPTTLYCACPANDMDGEAGFELKRDFVIANPYTEKEIREYNCRDKYMMLSKIYHDLIAYLGKTGNEEQDKQDFRYHNDKYGLWGNSVNETIEEVKRRWNIIPEDLKPQWCTVEDIAELERKAKAAN</sequence>
<dbReference type="AlphaFoldDB" id="A0A0S2KLZ8"/>
<reference evidence="3" key="1">
    <citation type="submission" date="2015-11" db="EMBL/GenBank/DDBJ databases">
        <authorList>
            <person name="Holder M.E."/>
            <person name="Ajami N.J."/>
            <person name="Petrosino J.F."/>
        </authorList>
    </citation>
    <scope>NUCLEOTIDE SEQUENCE [LARGE SCALE GENOMIC DNA]</scope>
    <source>
        <strain evidence="3">F0113</strain>
    </source>
</reference>